<dbReference type="PANTHER" id="PTHR32301:SF6">
    <property type="entry name" value="GOLVESIN-RELATED"/>
    <property type="match status" value="1"/>
</dbReference>
<accession>A0AAF0CFL5</accession>
<dbReference type="SUPFAM" id="SSF52540">
    <property type="entry name" value="P-loop containing nucleoside triphosphate hydrolases"/>
    <property type="match status" value="1"/>
</dbReference>
<protein>
    <submittedName>
        <fullName evidence="1">Sulfotransferase family 2 domain-containing protein</fullName>
    </submittedName>
</protein>
<dbReference type="Pfam" id="PF03567">
    <property type="entry name" value="Sulfotransfer_2"/>
    <property type="match status" value="1"/>
</dbReference>
<reference evidence="1 2" key="1">
    <citation type="journal article" date="2015" name="Genome Announc.">
        <title>Draft Genome Sequences of Marine Isolates of Thalassomonas viridans and Thalassomonas actiniarum.</title>
        <authorList>
            <person name="Olonade I."/>
            <person name="van Zyl L.J."/>
            <person name="Trindade M."/>
        </authorList>
    </citation>
    <scope>NUCLEOTIDE SEQUENCE [LARGE SCALE GENOMIC DNA]</scope>
    <source>
        <strain evidence="1 2">XOM25</strain>
    </source>
</reference>
<dbReference type="GO" id="GO:0016020">
    <property type="term" value="C:membrane"/>
    <property type="evidence" value="ECO:0007669"/>
    <property type="project" value="InterPro"/>
</dbReference>
<dbReference type="RefSeq" id="WP_053046496.1">
    <property type="nucleotide sequence ID" value="NZ_CP059734.1"/>
</dbReference>
<name>A0AAF0CFL5_9GAMM</name>
<dbReference type="AlphaFoldDB" id="A0AAF0CFL5"/>
<dbReference type="InterPro" id="IPR053259">
    <property type="entry name" value="Golvesin-related_Golgi"/>
</dbReference>
<dbReference type="InterPro" id="IPR005331">
    <property type="entry name" value="Sulfotransferase"/>
</dbReference>
<dbReference type="Gene3D" id="3.40.50.300">
    <property type="entry name" value="P-loop containing nucleotide triphosphate hydrolases"/>
    <property type="match status" value="1"/>
</dbReference>
<dbReference type="EMBL" id="CP059734">
    <property type="protein sequence ID" value="WDE09254.1"/>
    <property type="molecule type" value="Genomic_DNA"/>
</dbReference>
<reference evidence="1 2" key="2">
    <citation type="journal article" date="2022" name="Mar. Drugs">
        <title>Bioassay-Guided Fractionation Leads to the Detection of Cholic Acid Generated by the Rare Thalassomonas sp.</title>
        <authorList>
            <person name="Pheiffer F."/>
            <person name="Schneider Y.K."/>
            <person name="Hansen E.H."/>
            <person name="Andersen J.H."/>
            <person name="Isaksson J."/>
            <person name="Busche T."/>
            <person name="R C."/>
            <person name="Kalinowski J."/>
            <person name="Zyl L.V."/>
            <person name="Trindade M."/>
        </authorList>
    </citation>
    <scope>NUCLEOTIDE SEQUENCE [LARGE SCALE GENOMIC DNA]</scope>
    <source>
        <strain evidence="1 2">XOM25</strain>
    </source>
</reference>
<dbReference type="KEGG" id="tvd:SG34_031310"/>
<keyword evidence="2" id="KW-1185">Reference proteome</keyword>
<evidence type="ECO:0000313" key="2">
    <source>
        <dbReference type="Proteomes" id="UP000032352"/>
    </source>
</evidence>
<dbReference type="GO" id="GO:0008146">
    <property type="term" value="F:sulfotransferase activity"/>
    <property type="evidence" value="ECO:0007669"/>
    <property type="project" value="InterPro"/>
</dbReference>
<proteinExistence type="predicted"/>
<dbReference type="PANTHER" id="PTHR32301">
    <property type="entry name" value="COUNTIN RECEPTOR CNR3-RELATED"/>
    <property type="match status" value="1"/>
</dbReference>
<sequence>MNKQQIAFVHIPRTAGNNFGAILQQNYAKAGIKDFYVDDNEDVATQSIEDFVALPPRQKQSYQVVKGHFSFGFDPALAQASHLTFVREPVNRLVSYYFYALGAKNHYLKQWLLKDRVTIDEFLTSNVSTELDNFQVRMLSGHEFSDRSQKVEQAHLDLAKHNLEHKFRAFGITEEFELSVFYLARVMGWKTPYYQKIGVARNKFGFQGLSEQTQAEVMQLNRFDVELYRFAKALFQQRLEQLGSPFMDQFAHFKRRNRHFLPEKPGIKSRCLQLLYRRMALPQG</sequence>
<dbReference type="Proteomes" id="UP000032352">
    <property type="component" value="Chromosome pTvir"/>
</dbReference>
<gene>
    <name evidence="1" type="ORF">SG34_031310</name>
</gene>
<organism evidence="1 2">
    <name type="scientific">Thalassomonas viridans</name>
    <dbReference type="NCBI Taxonomy" id="137584"/>
    <lineage>
        <taxon>Bacteria</taxon>
        <taxon>Pseudomonadati</taxon>
        <taxon>Pseudomonadota</taxon>
        <taxon>Gammaproteobacteria</taxon>
        <taxon>Alteromonadales</taxon>
        <taxon>Colwelliaceae</taxon>
        <taxon>Thalassomonas</taxon>
    </lineage>
</organism>
<dbReference type="InterPro" id="IPR027417">
    <property type="entry name" value="P-loop_NTPase"/>
</dbReference>
<evidence type="ECO:0000313" key="1">
    <source>
        <dbReference type="EMBL" id="WDE09254.1"/>
    </source>
</evidence>